<evidence type="ECO:0000256" key="1">
    <source>
        <dbReference type="SAM" id="MobiDB-lite"/>
    </source>
</evidence>
<sequence>MENLLSNQGGQETNKNVKRRKIVLTKEQEVLYNQKVSAIKTKYCPLLEKLMKRNIKEQLQQIKTIYDAITHERRLTMESLNKFEAILEKIYNMVMKPSKPDDSKNKADKNNPSNTDRSETTPSIKIDISNYISCNNRNEPEIKKKSRWDMKQVVATDQLFLKLGNQLCHNNCEEISDKEKQYYSDISFNNKPHLDRKANNESICSNSSQKNESTAQPKPTENVISCINSDSDNILLQPIDKIEISTSLLKNNDSGVLAVAYDNKKNLKEYKQKSAFASDTEINSSSLCHTLGTDKMAFKFQVTNLNKETVIDLTKNTIITQQKSISKPGDKQLKFSHKTENLTRKNVNIIPDISDKINSDNLSETLASRRLSTQQKSVSKPLIKQSYFPKEKENMDIKNIDTVSMISDKTHLSIVPETSASRNISIQQQSVYKQLDKQLNRTIEKKHIHINNGDTVSVINNSSKIFENIPTESISIQKKCTSKSVGKQPYFSKEIINCHRENISTLISEKTNACHIPKTPVSKNTSTHTNFLSKPVEKQLYLHQGVGNYSKKNADTVPLISKKTISSDLSENTASKNICRNTPTDLIDNNTYKNLKTAVKFLGLSEDVNFSMSDDPRCKMVNIDSTYKDISREMRTKISKHQIETDHEKDLCSQSLKKPTQKQYFLTPPNSLNVGVQFSCSVNLPQNNSYFNPVNPYLYPSYSSNSKLPCQTTMHCQPGNECYTYFPTFYHNQAPMFPSPSDSINYPISIFTNTRSSGHPIGNFVYTNTVTRMDQSTFKDVSQNLNEIYKPVNRNRETKETINEVSQSKNKFEVEVCNNSTHRSFNTKSREERKFNPLAGQNLGRQYFSSKNIRSPSNKSQIVNNYRRRSLNKYIPNNKNQFLNQNLIGQDSKRENNNDKKVVGPYNSCQRHNEVVEKKEHVVPLNKDSYVSPLSGLYNTGFSEPISSKDIYRNRNIETEKFGCRSVVDYQRCSKGVVNIDKIKSHQYMDKVDNKNKHPLRDGEKKYLEGYNTGKNISIENVSLNMDKHKDNNDNFECHCSSKPKIKTIKINNSGASKKENKSLCINILPETKQSYTTTTNKSCERKVNSPSKKNPKHFLKISEKCDKTTEISLSGYENSIKSIRGQNRGVVGEGKNTKTYLKESKKHSHNTKHTSIDDTLNKDSNIYKNNEKGKGQKQVIIHNQINSSTISSGENNVNSTSQTKISNSISENNVGKHCTSLTNVVFSSPQNAEKTKNVLNKSKVISSKNYAEKDTKDLFVSNSYDKCESSNEFKLFDKDNKVEKTINSMYAKKIKHQRMKQTISSETNRKTNEDVSTSIIKSSINENTLLELKVSEKYNLDNVNSKKRKLKSDSSNDCCSQTVKLRKEDFTAELPQQDEEVIVTTIDSSIETSFNNDCSIENNRESCNIIDKSDYNLCSKEFSELQCQNKITESKQLISFEQNPAQMLKNLFSPETIQAIHNLATLFSNLETMQNSLQYQDTSAVGKTSGHNEKESQDKELSVFKDDKHFADYSNLCTFEDTQAKCSIDKAVGILNGISADKEKLVTENKTTSNCIRARPILMNDILADEKLAHVKEDKTGNDRIEDDLVKNIYINNCSFIVSDPTNIKKDSLSKEMSKFMLCKCVEKGIADNQVDKNEDSDIVDCVVTEELASECIKTNIHQDNLTNKQNNAPCSSENIKNVLSNKSKPKNVSRCNLKTVQVSKIDLQSDSSCILQDITLNNDDKLLNSNNEISKLKPVKHNRGRKRELEKIHDSLKSLPGFSDIMNYSGLRSCRLKADLEGKNKLGGKKKLKFNTKKQLTVDSGTDSENKDGNHLLLQNSASKQLFSSNQSQTETMTVVSLENSNIISESTQNVKHAVLNLPIINKNPSRKLQEVLSHGKTDTFVGFPPATELNKSDGLKVQSLSLQKGICPSLASISDRASHIPEPSCQETKPPLDVRIINFFSVVDPSRRHPKKRRIDDECTTIAKELLTSFESELNVSPFKKEQSDCSTEDKYNTIQEIREEIFIPTFKIKEEIIDDYE</sequence>
<feature type="region of interest" description="Disordered" evidence="1">
    <location>
        <begin position="1142"/>
        <end position="1165"/>
    </location>
</feature>
<dbReference type="EMBL" id="GECZ01023983">
    <property type="protein sequence ID" value="JAS45786.1"/>
    <property type="molecule type" value="Transcribed_RNA"/>
</dbReference>
<feature type="compositionally biased region" description="Polar residues" evidence="1">
    <location>
        <begin position="200"/>
        <end position="219"/>
    </location>
</feature>
<evidence type="ECO:0000313" key="2">
    <source>
        <dbReference type="EMBL" id="JAS45786.1"/>
    </source>
</evidence>
<name>A0A1B6F6A4_9HEMI</name>
<protein>
    <submittedName>
        <fullName evidence="2">Uncharacterized protein</fullName>
    </submittedName>
</protein>
<reference evidence="2" key="1">
    <citation type="submission" date="2015-11" db="EMBL/GenBank/DDBJ databases">
        <title>De novo transcriptome assembly of four potential Pierce s Disease insect vectors from Arizona vineyards.</title>
        <authorList>
            <person name="Tassone E.E."/>
        </authorList>
    </citation>
    <scope>NUCLEOTIDE SEQUENCE</scope>
</reference>
<gene>
    <name evidence="2" type="ORF">g.34717</name>
</gene>
<feature type="region of interest" description="Disordered" evidence="1">
    <location>
        <begin position="190"/>
        <end position="219"/>
    </location>
</feature>
<feature type="region of interest" description="Disordered" evidence="1">
    <location>
        <begin position="97"/>
        <end position="122"/>
    </location>
</feature>
<organism evidence="2">
    <name type="scientific">Cuerna arida</name>
    <dbReference type="NCBI Taxonomy" id="1464854"/>
    <lineage>
        <taxon>Eukaryota</taxon>
        <taxon>Metazoa</taxon>
        <taxon>Ecdysozoa</taxon>
        <taxon>Arthropoda</taxon>
        <taxon>Hexapoda</taxon>
        <taxon>Insecta</taxon>
        <taxon>Pterygota</taxon>
        <taxon>Neoptera</taxon>
        <taxon>Paraneoptera</taxon>
        <taxon>Hemiptera</taxon>
        <taxon>Auchenorrhyncha</taxon>
        <taxon>Membracoidea</taxon>
        <taxon>Cicadellidae</taxon>
        <taxon>Cicadellinae</taxon>
        <taxon>Proconiini</taxon>
        <taxon>Cuerna</taxon>
    </lineage>
</organism>
<proteinExistence type="predicted"/>
<feature type="compositionally biased region" description="Polar residues" evidence="1">
    <location>
        <begin position="110"/>
        <end position="122"/>
    </location>
</feature>
<accession>A0A1B6F6A4</accession>
<feature type="compositionally biased region" description="Basic and acidic residues" evidence="1">
    <location>
        <begin position="98"/>
        <end position="109"/>
    </location>
</feature>